<evidence type="ECO:0000256" key="6">
    <source>
        <dbReference type="ARBA" id="ARBA00023315"/>
    </source>
</evidence>
<dbReference type="Proteomes" id="UP000635902">
    <property type="component" value="Unassembled WGS sequence"/>
</dbReference>
<dbReference type="NCBIfam" id="NF005919">
    <property type="entry name" value="PRK07920.1"/>
    <property type="match status" value="1"/>
</dbReference>
<evidence type="ECO:0000256" key="7">
    <source>
        <dbReference type="SAM" id="MobiDB-lite"/>
    </source>
</evidence>
<comment type="subcellular location">
    <subcellularLocation>
        <location evidence="1">Cell inner membrane</location>
    </subcellularLocation>
</comment>
<dbReference type="EMBL" id="JADKMY010000001">
    <property type="protein sequence ID" value="MBF4553515.1"/>
    <property type="molecule type" value="Genomic_DNA"/>
</dbReference>
<organism evidence="8 9">
    <name type="scientific">Corynebacterium suicordis DSM 45110</name>
    <dbReference type="NCBI Taxonomy" id="1121369"/>
    <lineage>
        <taxon>Bacteria</taxon>
        <taxon>Bacillati</taxon>
        <taxon>Actinomycetota</taxon>
        <taxon>Actinomycetes</taxon>
        <taxon>Mycobacteriales</taxon>
        <taxon>Corynebacteriaceae</taxon>
        <taxon>Corynebacterium</taxon>
    </lineage>
</organism>
<evidence type="ECO:0000256" key="3">
    <source>
        <dbReference type="ARBA" id="ARBA00022519"/>
    </source>
</evidence>
<gene>
    <name evidence="8" type="ORF">IRY30_05405</name>
</gene>
<dbReference type="Pfam" id="PF03279">
    <property type="entry name" value="Lip_A_acyltrans"/>
    <property type="match status" value="1"/>
</dbReference>
<keyword evidence="5" id="KW-0472">Membrane</keyword>
<dbReference type="RefSeq" id="WP_194556308.1">
    <property type="nucleotide sequence ID" value="NZ_JADKMY010000001.1"/>
</dbReference>
<evidence type="ECO:0000256" key="1">
    <source>
        <dbReference type="ARBA" id="ARBA00004533"/>
    </source>
</evidence>
<comment type="caution">
    <text evidence="8">The sequence shown here is derived from an EMBL/GenBank/DDBJ whole genome shotgun (WGS) entry which is preliminary data.</text>
</comment>
<keyword evidence="9" id="KW-1185">Reference proteome</keyword>
<evidence type="ECO:0000256" key="2">
    <source>
        <dbReference type="ARBA" id="ARBA00022475"/>
    </source>
</evidence>
<dbReference type="InterPro" id="IPR004960">
    <property type="entry name" value="LipA_acyltrans"/>
</dbReference>
<dbReference type="PANTHER" id="PTHR30606">
    <property type="entry name" value="LIPID A BIOSYNTHESIS LAUROYL ACYLTRANSFERASE"/>
    <property type="match status" value="1"/>
</dbReference>
<evidence type="ECO:0000313" key="8">
    <source>
        <dbReference type="EMBL" id="MBF4553515.1"/>
    </source>
</evidence>
<proteinExistence type="predicted"/>
<dbReference type="PANTHER" id="PTHR30606:SF10">
    <property type="entry name" value="PHOSPHATIDYLINOSITOL MANNOSIDE ACYLTRANSFERASE"/>
    <property type="match status" value="1"/>
</dbReference>
<name>A0ABR9ZJE4_9CORY</name>
<dbReference type="CDD" id="cd07984">
    <property type="entry name" value="LPLAT_LABLAT-like"/>
    <property type="match status" value="1"/>
</dbReference>
<keyword evidence="6 8" id="KW-0012">Acyltransferase</keyword>
<accession>A0ABR9ZJE4</accession>
<dbReference type="GO" id="GO:0016746">
    <property type="term" value="F:acyltransferase activity"/>
    <property type="evidence" value="ECO:0007669"/>
    <property type="project" value="UniProtKB-KW"/>
</dbReference>
<keyword evidence="4" id="KW-0808">Transferase</keyword>
<reference evidence="8 9" key="1">
    <citation type="submission" date="2020-10" db="EMBL/GenBank/DDBJ databases">
        <title>Novel species in genus Corynebacterium.</title>
        <authorList>
            <person name="Zhang G."/>
        </authorList>
    </citation>
    <scope>NUCLEOTIDE SEQUENCE [LARGE SCALE GENOMIC DNA]</scope>
    <source>
        <strain evidence="8 9">DSM 45110</strain>
    </source>
</reference>
<evidence type="ECO:0000256" key="4">
    <source>
        <dbReference type="ARBA" id="ARBA00022679"/>
    </source>
</evidence>
<evidence type="ECO:0000256" key="5">
    <source>
        <dbReference type="ARBA" id="ARBA00023136"/>
    </source>
</evidence>
<protein>
    <submittedName>
        <fullName evidence="8">Phosphatidylinositol mannoside acyltransferase</fullName>
    </submittedName>
</protein>
<evidence type="ECO:0000313" key="9">
    <source>
        <dbReference type="Proteomes" id="UP000635902"/>
    </source>
</evidence>
<feature type="region of interest" description="Disordered" evidence="7">
    <location>
        <begin position="311"/>
        <end position="335"/>
    </location>
</feature>
<keyword evidence="3" id="KW-0997">Cell inner membrane</keyword>
<keyword evidence="2" id="KW-1003">Cell membrane</keyword>
<sequence>MSTEQSRRARLSEQLTAWGYISGWAVVKRVPEPLAVRFFDFVADVASKKGKGPEQLRRNLSRVVGPENVTRELVRASMRSYMRYWREAFRLPAMAGPELVAQIDRHTTRELREKLDEALARGKGIAVALPHAANWDMAGVWLVNHSGEFTTVAERLKPESLFDAFLEYRRSLGFDVIAHSGTEESPVEYMEQKLRENRIVCLMADRDLSGRGVKVNFFGEQCSMPAGTALLAKRTGAAMFVVKAHFREDGWFLDLSDELDTSAPLEEVVQKQADLMAEYIAEQPEDWHMLQPLWHADLSQRRRIAMGLETPVEADEAVEDEAGKAGGAEGTRSAR</sequence>